<dbReference type="OrthoDB" id="981083at2"/>
<sequence>MSILDLYSNAFLERNRDHFAAIVRVALSDGAINPEEKAFLDRLAHNLNISEEDYAAVLKNPEKYPINPPFFYDSRLERLYDLTRMVYADHIADEEETSVLSKLAVGLGFTPGNIKYIIAKAYDLVSHGVDLDTFKEEMKHMNR</sequence>
<evidence type="ECO:0000259" key="1">
    <source>
        <dbReference type="Pfam" id="PF05099"/>
    </source>
</evidence>
<dbReference type="STRING" id="1150368.SAMN02927921_01253"/>
<organism evidence="2 3">
    <name type="scientific">Sinomicrobium oceani</name>
    <dbReference type="NCBI Taxonomy" id="1150368"/>
    <lineage>
        <taxon>Bacteria</taxon>
        <taxon>Pseudomonadati</taxon>
        <taxon>Bacteroidota</taxon>
        <taxon>Flavobacteriia</taxon>
        <taxon>Flavobacteriales</taxon>
        <taxon>Flavobacteriaceae</taxon>
        <taxon>Sinomicrobium</taxon>
    </lineage>
</organism>
<proteinExistence type="predicted"/>
<dbReference type="AlphaFoldDB" id="A0A1K1NFY0"/>
<dbReference type="EMBL" id="FPJE01000005">
    <property type="protein sequence ID" value="SFW34223.1"/>
    <property type="molecule type" value="Genomic_DNA"/>
</dbReference>
<dbReference type="RefSeq" id="WP_072316496.1">
    <property type="nucleotide sequence ID" value="NZ_FPJE01000005.1"/>
</dbReference>
<evidence type="ECO:0000313" key="2">
    <source>
        <dbReference type="EMBL" id="SFW34223.1"/>
    </source>
</evidence>
<dbReference type="SUPFAM" id="SSF158682">
    <property type="entry name" value="TerB-like"/>
    <property type="match status" value="1"/>
</dbReference>
<dbReference type="InterPro" id="IPR007791">
    <property type="entry name" value="DjlA_N"/>
</dbReference>
<dbReference type="Gene3D" id="1.10.3680.10">
    <property type="entry name" value="TerB-like"/>
    <property type="match status" value="1"/>
</dbReference>
<reference evidence="2 3" key="1">
    <citation type="submission" date="2016-11" db="EMBL/GenBank/DDBJ databases">
        <authorList>
            <person name="Jaros S."/>
            <person name="Januszkiewicz K."/>
            <person name="Wedrychowicz H."/>
        </authorList>
    </citation>
    <scope>NUCLEOTIDE SEQUENCE [LARGE SCALE GENOMIC DNA]</scope>
    <source>
        <strain evidence="2 3">CGMCC 1.12145</strain>
    </source>
</reference>
<dbReference type="InterPro" id="IPR029024">
    <property type="entry name" value="TerB-like"/>
</dbReference>
<dbReference type="Proteomes" id="UP000182248">
    <property type="component" value="Unassembled WGS sequence"/>
</dbReference>
<keyword evidence="3" id="KW-1185">Reference proteome</keyword>
<accession>A0A1K1NFY0</accession>
<feature type="domain" description="Co-chaperone DjlA N-terminal" evidence="1">
    <location>
        <begin position="19"/>
        <end position="56"/>
    </location>
</feature>
<dbReference type="CDD" id="cd07177">
    <property type="entry name" value="terB_like"/>
    <property type="match status" value="1"/>
</dbReference>
<protein>
    <submittedName>
        <fullName evidence="2">Tellurite resistance protein TerB</fullName>
    </submittedName>
</protein>
<evidence type="ECO:0000313" key="3">
    <source>
        <dbReference type="Proteomes" id="UP000182248"/>
    </source>
</evidence>
<gene>
    <name evidence="2" type="ORF">SAMN02927921_01253</name>
</gene>
<dbReference type="Pfam" id="PF05099">
    <property type="entry name" value="TerB"/>
    <property type="match status" value="1"/>
</dbReference>
<name>A0A1K1NFY0_9FLAO</name>